<dbReference type="InterPro" id="IPR027913">
    <property type="entry name" value="DUF4473"/>
</dbReference>
<name>B6IKE9_CAEBR</name>
<proteinExistence type="predicted"/>
<dbReference type="HOGENOM" id="CLU_1807937_0_0_1"/>
<dbReference type="RefSeq" id="XP_045099938.1">
    <property type="nucleotide sequence ID" value="XM_045238307.1"/>
</dbReference>
<evidence type="ECO:0000313" key="3">
    <source>
        <dbReference type="WormBase" id="CBG27272"/>
    </source>
</evidence>
<sequence>MNVFSTFPVFIEPPTNDFRAGAELKAIGMSPAVIHGLAVLDANFRTGFKQVSEDKEATDRFIKDFQDETDKFINSMSPKDKQIYDIYKKKYDKFPKINLFHFSAVFRVIRFQKAINLTCIVTLSSFILFRATKTRLYESAKQA</sequence>
<reference evidence="1 2" key="1">
    <citation type="journal article" date="2003" name="PLoS Biol.">
        <title>The genome sequence of Caenorhabditis briggsae: a platform for comparative genomics.</title>
        <authorList>
            <person name="Stein L.D."/>
            <person name="Bao Z."/>
            <person name="Blasiar D."/>
            <person name="Blumenthal T."/>
            <person name="Brent M.R."/>
            <person name="Chen N."/>
            <person name="Chinwalla A."/>
            <person name="Clarke L."/>
            <person name="Clee C."/>
            <person name="Coghlan A."/>
            <person name="Coulson A."/>
            <person name="D'Eustachio P."/>
            <person name="Fitch D.H."/>
            <person name="Fulton L.A."/>
            <person name="Fulton R.E."/>
            <person name="Griffiths-Jones S."/>
            <person name="Harris T.W."/>
            <person name="Hillier L.W."/>
            <person name="Kamath R."/>
            <person name="Kuwabara P.E."/>
            <person name="Mardis E.R."/>
            <person name="Marra M.A."/>
            <person name="Miner T.L."/>
            <person name="Minx P."/>
            <person name="Mullikin J.C."/>
            <person name="Plumb R.W."/>
            <person name="Rogers J."/>
            <person name="Schein J.E."/>
            <person name="Sohrmann M."/>
            <person name="Spieth J."/>
            <person name="Stajich J.E."/>
            <person name="Wei C."/>
            <person name="Willey D."/>
            <person name="Wilson R.K."/>
            <person name="Durbin R."/>
            <person name="Waterston R.H."/>
        </authorList>
    </citation>
    <scope>NUCLEOTIDE SEQUENCE [LARGE SCALE GENOMIC DNA]</scope>
    <source>
        <strain evidence="1 2">AF16</strain>
    </source>
</reference>
<evidence type="ECO:0000313" key="1">
    <source>
        <dbReference type="EMBL" id="CAS00379.1"/>
    </source>
</evidence>
<dbReference type="Pfam" id="PF14747">
    <property type="entry name" value="DUF4473"/>
    <property type="match status" value="1"/>
</dbReference>
<dbReference type="Proteomes" id="UP000008549">
    <property type="component" value="Unassembled WGS sequence"/>
</dbReference>
<dbReference type="WormBase" id="CBG27272">
    <property type="protein sequence ID" value="CBP42555"/>
    <property type="gene ID" value="WBGene00088686"/>
</dbReference>
<evidence type="ECO:0000313" key="2">
    <source>
        <dbReference type="Proteomes" id="UP000008549"/>
    </source>
</evidence>
<dbReference type="CTD" id="68918726"/>
<dbReference type="GeneID" id="68918726"/>
<dbReference type="PANTHER" id="PTHR33272">
    <property type="entry name" value="PROTEIN CBG22877-RELATED"/>
    <property type="match status" value="1"/>
</dbReference>
<dbReference type="KEGG" id="cbr:CBG_27272"/>
<keyword evidence="2" id="KW-1185">Reference proteome</keyword>
<reference evidence="1 2" key="2">
    <citation type="journal article" date="2011" name="PLoS Genet.">
        <title>Caenorhabditis briggsae recombinant inbred line genotypes reveal inter-strain incompatibility and the evolution of recombination.</title>
        <authorList>
            <person name="Ross J.A."/>
            <person name="Koboldt D.C."/>
            <person name="Staisch J.E."/>
            <person name="Chamberlin H.M."/>
            <person name="Gupta B.P."/>
            <person name="Miller R.D."/>
            <person name="Baird S.E."/>
            <person name="Haag E.S."/>
        </authorList>
    </citation>
    <scope>NUCLEOTIDE SEQUENCE [LARGE SCALE GENOMIC DNA]</scope>
    <source>
        <strain evidence="1 2">AF16</strain>
    </source>
</reference>
<protein>
    <submittedName>
        <fullName evidence="1">Protein CBG27272</fullName>
    </submittedName>
</protein>
<dbReference type="EMBL" id="HE601529">
    <property type="protein sequence ID" value="CAS00379.1"/>
    <property type="molecule type" value="Genomic_DNA"/>
</dbReference>
<dbReference type="AlphaFoldDB" id="B6IKE9"/>
<gene>
    <name evidence="1 3" type="ORF">CBG27272</name>
    <name evidence="1" type="ORF">CBG_27272</name>
</gene>
<organism evidence="1 2">
    <name type="scientific">Caenorhabditis briggsae</name>
    <dbReference type="NCBI Taxonomy" id="6238"/>
    <lineage>
        <taxon>Eukaryota</taxon>
        <taxon>Metazoa</taxon>
        <taxon>Ecdysozoa</taxon>
        <taxon>Nematoda</taxon>
        <taxon>Chromadorea</taxon>
        <taxon>Rhabditida</taxon>
        <taxon>Rhabditina</taxon>
        <taxon>Rhabditomorpha</taxon>
        <taxon>Rhabditoidea</taxon>
        <taxon>Rhabditidae</taxon>
        <taxon>Peloderinae</taxon>
        <taxon>Caenorhabditis</taxon>
    </lineage>
</organism>
<dbReference type="InParanoid" id="B6IKE9"/>
<dbReference type="PANTHER" id="PTHR33272:SF3">
    <property type="entry name" value="DUF148 DOMAIN-CONTAINING PROTEIN-RELATED"/>
    <property type="match status" value="1"/>
</dbReference>
<accession>B6IKE9</accession>